<protein>
    <recommendedName>
        <fullName evidence="5">Transport permease protein</fullName>
    </recommendedName>
</protein>
<accession>A0A1F5G464</accession>
<dbReference type="PANTHER" id="PTHR43229">
    <property type="entry name" value="NODULATION PROTEIN J"/>
    <property type="match status" value="1"/>
</dbReference>
<keyword evidence="5" id="KW-0813">Transport</keyword>
<keyword evidence="3 5" id="KW-1133">Transmembrane helix</keyword>
<evidence type="ECO:0000256" key="4">
    <source>
        <dbReference type="ARBA" id="ARBA00023136"/>
    </source>
</evidence>
<reference evidence="7 8" key="1">
    <citation type="journal article" date="2016" name="Nat. Commun.">
        <title>Thousands of microbial genomes shed light on interconnected biogeochemical processes in an aquifer system.</title>
        <authorList>
            <person name="Anantharaman K."/>
            <person name="Brown C.T."/>
            <person name="Hug L.A."/>
            <person name="Sharon I."/>
            <person name="Castelle C.J."/>
            <person name="Probst A.J."/>
            <person name="Thomas B.C."/>
            <person name="Singh A."/>
            <person name="Wilkins M.J."/>
            <person name="Karaoz U."/>
            <person name="Brodie E.L."/>
            <person name="Williams K.H."/>
            <person name="Hubbard S.S."/>
            <person name="Banfield J.F."/>
        </authorList>
    </citation>
    <scope>NUCLEOTIDE SEQUENCE [LARGE SCALE GENOMIC DNA]</scope>
</reference>
<organism evidence="7 8">
    <name type="scientific">Candidatus Curtissbacteria bacterium RIFCSPHIGHO2_01_FULL_41_11</name>
    <dbReference type="NCBI Taxonomy" id="1797711"/>
    <lineage>
        <taxon>Bacteria</taxon>
        <taxon>Candidatus Curtissiibacteriota</taxon>
    </lineage>
</organism>
<dbReference type="InterPro" id="IPR000412">
    <property type="entry name" value="ABC_2_transport"/>
</dbReference>
<evidence type="ECO:0000256" key="1">
    <source>
        <dbReference type="ARBA" id="ARBA00004141"/>
    </source>
</evidence>
<gene>
    <name evidence="7" type="ORF">A2870_03900</name>
</gene>
<feature type="transmembrane region" description="Helical" evidence="5">
    <location>
        <begin position="138"/>
        <end position="159"/>
    </location>
</feature>
<dbReference type="EMBL" id="MFAZ01000039">
    <property type="protein sequence ID" value="OGD86605.1"/>
    <property type="molecule type" value="Genomic_DNA"/>
</dbReference>
<evidence type="ECO:0000256" key="3">
    <source>
        <dbReference type="ARBA" id="ARBA00022989"/>
    </source>
</evidence>
<dbReference type="InterPro" id="IPR013525">
    <property type="entry name" value="ABC2_TM"/>
</dbReference>
<feature type="transmembrane region" description="Helical" evidence="5">
    <location>
        <begin position="171"/>
        <end position="190"/>
    </location>
</feature>
<name>A0A1F5G464_9BACT</name>
<keyword evidence="2 5" id="KW-0812">Transmembrane</keyword>
<dbReference type="InterPro" id="IPR047817">
    <property type="entry name" value="ABC2_TM_bact-type"/>
</dbReference>
<feature type="domain" description="ABC transmembrane type-2" evidence="6">
    <location>
        <begin position="22"/>
        <end position="245"/>
    </location>
</feature>
<dbReference type="PANTHER" id="PTHR43229:SF2">
    <property type="entry name" value="NODULATION PROTEIN J"/>
    <property type="match status" value="1"/>
</dbReference>
<comment type="similarity">
    <text evidence="5">Belongs to the ABC-2 integral membrane protein family.</text>
</comment>
<proteinExistence type="inferred from homology"/>
<dbReference type="GO" id="GO:0043190">
    <property type="term" value="C:ATP-binding cassette (ABC) transporter complex"/>
    <property type="evidence" value="ECO:0007669"/>
    <property type="project" value="InterPro"/>
</dbReference>
<feature type="transmembrane region" description="Helical" evidence="5">
    <location>
        <begin position="52"/>
        <end position="79"/>
    </location>
</feature>
<dbReference type="PROSITE" id="PS51012">
    <property type="entry name" value="ABC_TM2"/>
    <property type="match status" value="1"/>
</dbReference>
<feature type="transmembrane region" description="Helical" evidence="5">
    <location>
        <begin position="99"/>
        <end position="126"/>
    </location>
</feature>
<evidence type="ECO:0000313" key="8">
    <source>
        <dbReference type="Proteomes" id="UP000179102"/>
    </source>
</evidence>
<sequence length="258" mass="29409">MNLSRVYAIVLRHYYLTIHQLERASDLFLFPILGLVLWGIFAVAFKDQFSSFVLFLVGGMILWVVFERVGTGIGIDFMWDVWERNLINVMASPITLFEYISGLVAVSVVKVVVSFFAMWVVASLLFGFSISSFGFSLAAFWINLVIFAVVLGIFNVSIVMRFGNTVGPLTWILPFMIQPFAAVFYPISVLPPLVQKAVWFLPISHVFEGMRYTFEHKSFNSSEFLIAFVLNVVYFVLVLIFFAYMLNLVKRKGTLVKL</sequence>
<dbReference type="Pfam" id="PF01061">
    <property type="entry name" value="ABC2_membrane"/>
    <property type="match status" value="1"/>
</dbReference>
<dbReference type="GO" id="GO:0140359">
    <property type="term" value="F:ABC-type transporter activity"/>
    <property type="evidence" value="ECO:0007669"/>
    <property type="project" value="InterPro"/>
</dbReference>
<dbReference type="STRING" id="1797711.A2870_03900"/>
<keyword evidence="4 5" id="KW-0472">Membrane</keyword>
<feature type="transmembrane region" description="Helical" evidence="5">
    <location>
        <begin position="27"/>
        <end position="45"/>
    </location>
</feature>
<dbReference type="AlphaFoldDB" id="A0A1F5G464"/>
<dbReference type="InterPro" id="IPR051784">
    <property type="entry name" value="Nod_factor_ABC_transporter"/>
</dbReference>
<evidence type="ECO:0000259" key="6">
    <source>
        <dbReference type="PROSITE" id="PS51012"/>
    </source>
</evidence>
<evidence type="ECO:0000313" key="7">
    <source>
        <dbReference type="EMBL" id="OGD86605.1"/>
    </source>
</evidence>
<comment type="subcellular location">
    <subcellularLocation>
        <location evidence="5">Cell membrane</location>
        <topology evidence="5">Multi-pass membrane protein</topology>
    </subcellularLocation>
    <subcellularLocation>
        <location evidence="1">Membrane</location>
        <topology evidence="1">Multi-pass membrane protein</topology>
    </subcellularLocation>
</comment>
<dbReference type="Proteomes" id="UP000179102">
    <property type="component" value="Unassembled WGS sequence"/>
</dbReference>
<dbReference type="PIRSF" id="PIRSF006648">
    <property type="entry name" value="DrrB"/>
    <property type="match status" value="1"/>
</dbReference>
<comment type="caution">
    <text evidence="7">The sequence shown here is derived from an EMBL/GenBank/DDBJ whole genome shotgun (WGS) entry which is preliminary data.</text>
</comment>
<evidence type="ECO:0000256" key="5">
    <source>
        <dbReference type="RuleBase" id="RU361157"/>
    </source>
</evidence>
<evidence type="ECO:0000256" key="2">
    <source>
        <dbReference type="ARBA" id="ARBA00022692"/>
    </source>
</evidence>
<feature type="transmembrane region" description="Helical" evidence="5">
    <location>
        <begin position="226"/>
        <end position="249"/>
    </location>
</feature>
<keyword evidence="5" id="KW-1003">Cell membrane</keyword>